<feature type="domain" description="ACT" evidence="3">
    <location>
        <begin position="178"/>
        <end position="258"/>
    </location>
</feature>
<dbReference type="PROSITE" id="PS51671">
    <property type="entry name" value="ACT"/>
    <property type="match status" value="2"/>
</dbReference>
<dbReference type="EMBL" id="FNXT01001343">
    <property type="protein sequence ID" value="SZX78835.1"/>
    <property type="molecule type" value="Genomic_DNA"/>
</dbReference>
<evidence type="ECO:0000313" key="5">
    <source>
        <dbReference type="Proteomes" id="UP000256970"/>
    </source>
</evidence>
<dbReference type="PANTHER" id="PTHR31096:SF22">
    <property type="entry name" value="ACT DOMAIN-CONTAINING PROTEIN ACR4"/>
    <property type="match status" value="1"/>
</dbReference>
<gene>
    <name evidence="4" type="ORF">BQ4739_LOCUS19141</name>
</gene>
<evidence type="ECO:0000256" key="2">
    <source>
        <dbReference type="SAM" id="MobiDB-lite"/>
    </source>
</evidence>
<evidence type="ECO:0000259" key="3">
    <source>
        <dbReference type="PROSITE" id="PS51671"/>
    </source>
</evidence>
<dbReference type="SUPFAM" id="SSF55021">
    <property type="entry name" value="ACT-like"/>
    <property type="match status" value="2"/>
</dbReference>
<dbReference type="InterPro" id="IPR002912">
    <property type="entry name" value="ACT_dom"/>
</dbReference>
<dbReference type="PANTHER" id="PTHR31096">
    <property type="entry name" value="ACT DOMAIN-CONTAINING PROTEIN ACR4-RELATED"/>
    <property type="match status" value="1"/>
</dbReference>
<dbReference type="InterPro" id="IPR040217">
    <property type="entry name" value="ACR1-12"/>
</dbReference>
<dbReference type="AlphaFoldDB" id="A0A383WN13"/>
<dbReference type="InterPro" id="IPR045865">
    <property type="entry name" value="ACT-like_dom_sf"/>
</dbReference>
<evidence type="ECO:0000256" key="1">
    <source>
        <dbReference type="ARBA" id="ARBA00022737"/>
    </source>
</evidence>
<protein>
    <recommendedName>
        <fullName evidence="3">ACT domain-containing protein</fullName>
    </recommendedName>
</protein>
<dbReference type="Proteomes" id="UP000256970">
    <property type="component" value="Unassembled WGS sequence"/>
</dbReference>
<keyword evidence="1" id="KW-0677">Repeat</keyword>
<keyword evidence="5" id="KW-1185">Reference proteome</keyword>
<dbReference type="Gene3D" id="3.30.70.260">
    <property type="match status" value="1"/>
</dbReference>
<feature type="domain" description="ACT" evidence="3">
    <location>
        <begin position="69"/>
        <end position="146"/>
    </location>
</feature>
<reference evidence="4 5" key="1">
    <citation type="submission" date="2016-10" db="EMBL/GenBank/DDBJ databases">
        <authorList>
            <person name="Cai Z."/>
        </authorList>
    </citation>
    <scope>NUCLEOTIDE SEQUENCE [LARGE SCALE GENOMIC DNA]</scope>
</reference>
<name>A0A383WN13_TETOB</name>
<accession>A0A383WN13</accession>
<evidence type="ECO:0000313" key="4">
    <source>
        <dbReference type="EMBL" id="SZX78835.1"/>
    </source>
</evidence>
<sequence>MNTLLLRTLELKKSPSVQTFAQYRESESQNCRHTSVTSEGELLEHQTLELRVHPPNVTVDNESYDDRTIITVDSANRPGTLVEVVQCLTELGLNVKRARISSDGGWFVDEFHVTETAGPIQQGRKVTSESKLRVIKAVLNVEYEPESEHDSSQHGPNPTALARQTSDTFDEVWQHSTVFEMAGVDRTGLLADVLQLLTINGCDVRSAAVWTYSGRVAFVVSVVEGCGQQPVRDVSKLHRLKQLLHQMMDACGNGIVNAQPVKGLIHYERRLHQLMLKEEEKEWMRNKDAILQRAGIFPPDSSCSCSCHQQGNMFDAAAAAAANGRLQNGGGMSGQQLYPQLAGNGGAQQPYSQQLAAAGGRCGGCSSCCCQEEQQELHIVRSDPQAALAAAASSQGPGQPHHSPSSSISSLPPDADLGPERLLVSPKFSRPDVTIQHYSHLNYWLVTIRCKDRNKLFFDTVCTLSDLNYDVYHGAIDSEGEMATQLYYIRPRFGDFFWDSVKATKLRVMLEAAIQRRFPKGLKVHVRHMPTAQNTHLGQNWLADLTAAWKEAGLWITRAKVRAYGDHGHTLYVMDSNGQPPDPRKVQSACQQGGGQLQGPLEGLPLGVSPSAMHVMGAAAAAAAGSKAAAGTGEAGGVVPGAGAKFFYMLQQRVWDGSPSSFASL</sequence>
<feature type="region of interest" description="Disordered" evidence="2">
    <location>
        <begin position="388"/>
        <end position="412"/>
    </location>
</feature>
<proteinExistence type="predicted"/>
<organism evidence="4 5">
    <name type="scientific">Tetradesmus obliquus</name>
    <name type="common">Green alga</name>
    <name type="synonym">Acutodesmus obliquus</name>
    <dbReference type="NCBI Taxonomy" id="3088"/>
    <lineage>
        <taxon>Eukaryota</taxon>
        <taxon>Viridiplantae</taxon>
        <taxon>Chlorophyta</taxon>
        <taxon>core chlorophytes</taxon>
        <taxon>Chlorophyceae</taxon>
        <taxon>CS clade</taxon>
        <taxon>Sphaeropleales</taxon>
        <taxon>Scenedesmaceae</taxon>
        <taxon>Tetradesmus</taxon>
    </lineage>
</organism>